<feature type="domain" description="Disease resistance R13L4/SHOC-2-like LRR" evidence="17">
    <location>
        <begin position="99"/>
        <end position="219"/>
    </location>
</feature>
<keyword evidence="18" id="KW-1185">Reference proteome</keyword>
<dbReference type="FunFam" id="3.80.10.10:FF:000095">
    <property type="entry name" value="LRR receptor-like serine/threonine-protein kinase GSO1"/>
    <property type="match status" value="1"/>
</dbReference>
<dbReference type="SMART" id="SM00369">
    <property type="entry name" value="LRR_TYP"/>
    <property type="match status" value="10"/>
</dbReference>
<proteinExistence type="inferred from homology"/>
<dbReference type="Pfam" id="PF23598">
    <property type="entry name" value="LRR_14"/>
    <property type="match status" value="1"/>
</dbReference>
<gene>
    <name evidence="19" type="primary">LOC111007949</name>
</gene>
<evidence type="ECO:0000256" key="7">
    <source>
        <dbReference type="ARBA" id="ARBA00022729"/>
    </source>
</evidence>
<evidence type="ECO:0000259" key="16">
    <source>
        <dbReference type="Pfam" id="PF08263"/>
    </source>
</evidence>
<dbReference type="RefSeq" id="XP_022136194.1">
    <property type="nucleotide sequence ID" value="XM_022280502.1"/>
</dbReference>
<keyword evidence="8" id="KW-0677">Repeat</keyword>
<dbReference type="GO" id="GO:0005886">
    <property type="term" value="C:plasma membrane"/>
    <property type="evidence" value="ECO:0007669"/>
    <property type="project" value="UniProtKB-SubCell"/>
</dbReference>
<comment type="subcellular location">
    <subcellularLocation>
        <location evidence="1">Cell membrane</location>
        <topology evidence="1">Single-pass type I membrane protein</topology>
    </subcellularLocation>
</comment>
<dbReference type="PANTHER" id="PTHR48061:SF12">
    <property type="entry name" value="DISEASE RESISTANCE LIKE PROTEIN"/>
    <property type="match status" value="1"/>
</dbReference>
<feature type="domain" description="Leucine-rich repeat-containing N-terminal plant-type" evidence="16">
    <location>
        <begin position="30"/>
        <end position="77"/>
    </location>
</feature>
<evidence type="ECO:0000256" key="8">
    <source>
        <dbReference type="ARBA" id="ARBA00022737"/>
    </source>
</evidence>
<evidence type="ECO:0000256" key="5">
    <source>
        <dbReference type="ARBA" id="ARBA00022614"/>
    </source>
</evidence>
<dbReference type="FunFam" id="3.80.10.10:FF:000383">
    <property type="entry name" value="Leucine-rich repeat receptor protein kinase EMS1"/>
    <property type="match status" value="1"/>
</dbReference>
<sequence>MDPWFCFCRLVFFSCLLFSATQCSAATCRSSERSALLQFKDSFAADPSCSGDPPMVASWAAEGGGDDCCSWVGVECSNQTGNIIGLNLAGGCLYGSIDSNSSLFGLVHLQTLVLAGNNFNFSEIPESIGRLSDLTRLDLSASVFSGQIPSAISRLSRLSYLDLSGNVDDSLNPLLELKNPDWRNLVLNLTSLETLRLSRVNISSAVPDFLANLSSLENLFLGQCGLTGNFPQKIFHLPNLQHLVLPYNPGLSGTLPEFNLNSSLVRIWLEQSAFHGEIPSSVGNLKSLTWLNLADSNFSGIVPSTIGNLTKLQLLDLHLNNFTGRIPSSLEQLTELDRVLLSYNNFRDATLSWVGKQNKLTYLGLSGIGLSGTLLPSVGNLTKIVSLLLGENRLTGELPSWIGNFTQLTEFHLYGNKLSGSIPQSFSQLINLQNLYLQYNHLNGTVQLSMFLKFPNLTELHLTANDLTVLDDHISSPNATLPKFNLLGLGSCNLTQIPAFLEHQNQIEVLELGENNIQGQIPKWMWNMSRESLKVFNLSHNALTGVEESQDALPWVNLYVLDLSNNRLRESFPFLPAICKLSSLVALDLSSNLMSGVLPPCIGNFSSLDIMNFRQNSLHGTIPDTFINGSKLRFIDFSQNQLQGRVPRSLANCKSLEIIDLSDNQLTDGFPFWIGNLPMLRLLILRSNHFHGKIEEPDTNTEFPMMRIVDLSHNNFSGNLPLKYLTNSKGMEIFNNTASTYRNTFVSFSFNYVWALEFFYSTTITIKGFERNYSRIQEVFTSIDLSSNRFEGEIPDLVGNLEGLQSLNVSHNTLTGRIPPSMGNMARLESLDLSHNQLSGPIPQQLSRLNFLAIFDISYNNLSGPIPQGNQFNNVDNSSYAGNMGLCGAPLSKKCGDSEPPSSGSDEDEDEESDFHISWKTVLIGYGCGVLVGMVVGNYILTRKQEWFNKTFKFGKPKQWED</sequence>
<protein>
    <submittedName>
        <fullName evidence="19">Receptor-like protein 12</fullName>
    </submittedName>
</protein>
<evidence type="ECO:0000256" key="3">
    <source>
        <dbReference type="ARBA" id="ARBA00022475"/>
    </source>
</evidence>
<dbReference type="KEGG" id="mcha:111007949"/>
<dbReference type="InterPro" id="IPR001611">
    <property type="entry name" value="Leu-rich_rpt"/>
</dbReference>
<dbReference type="SUPFAM" id="SSF52058">
    <property type="entry name" value="L domain-like"/>
    <property type="match status" value="3"/>
</dbReference>
<feature type="chain" id="PRO_5026818761" evidence="15">
    <location>
        <begin position="26"/>
        <end position="962"/>
    </location>
</feature>
<keyword evidence="12" id="KW-0325">Glycoprotein</keyword>
<dbReference type="InterPro" id="IPR013210">
    <property type="entry name" value="LRR_N_plant-typ"/>
</dbReference>
<dbReference type="FunFam" id="3.80.10.10:FF:000299">
    <property type="entry name" value="Piriformospora indica-insensitive protein 2"/>
    <property type="match status" value="1"/>
</dbReference>
<organism evidence="18 19">
    <name type="scientific">Momordica charantia</name>
    <name type="common">Bitter gourd</name>
    <name type="synonym">Balsam pear</name>
    <dbReference type="NCBI Taxonomy" id="3673"/>
    <lineage>
        <taxon>Eukaryota</taxon>
        <taxon>Viridiplantae</taxon>
        <taxon>Streptophyta</taxon>
        <taxon>Embryophyta</taxon>
        <taxon>Tracheophyta</taxon>
        <taxon>Spermatophyta</taxon>
        <taxon>Magnoliopsida</taxon>
        <taxon>eudicotyledons</taxon>
        <taxon>Gunneridae</taxon>
        <taxon>Pentapetalae</taxon>
        <taxon>rosids</taxon>
        <taxon>fabids</taxon>
        <taxon>Cucurbitales</taxon>
        <taxon>Cucurbitaceae</taxon>
        <taxon>Momordiceae</taxon>
        <taxon>Momordica</taxon>
    </lineage>
</organism>
<dbReference type="OrthoDB" id="1910043at2759"/>
<keyword evidence="7 15" id="KW-0732">Signal</keyword>
<keyword evidence="11" id="KW-0675">Receptor</keyword>
<evidence type="ECO:0000313" key="19">
    <source>
        <dbReference type="RefSeq" id="XP_022136194.1"/>
    </source>
</evidence>
<keyword evidence="5" id="KW-0433">Leucine-rich repeat</keyword>
<dbReference type="Proteomes" id="UP000504603">
    <property type="component" value="Unplaced"/>
</dbReference>
<keyword evidence="9 14" id="KW-1133">Transmembrane helix</keyword>
<keyword evidence="6 14" id="KW-0812">Transmembrane</keyword>
<dbReference type="InterPro" id="IPR032675">
    <property type="entry name" value="LRR_dom_sf"/>
</dbReference>
<dbReference type="AlphaFoldDB" id="A0A6J1C3L9"/>
<evidence type="ECO:0000256" key="14">
    <source>
        <dbReference type="SAM" id="Phobius"/>
    </source>
</evidence>
<evidence type="ECO:0000256" key="9">
    <source>
        <dbReference type="ARBA" id="ARBA00022989"/>
    </source>
</evidence>
<dbReference type="PROSITE" id="PS51450">
    <property type="entry name" value="LRR"/>
    <property type="match status" value="1"/>
</dbReference>
<evidence type="ECO:0000256" key="13">
    <source>
        <dbReference type="SAM" id="MobiDB-lite"/>
    </source>
</evidence>
<dbReference type="Gene3D" id="3.80.10.10">
    <property type="entry name" value="Ribonuclease Inhibitor"/>
    <property type="match status" value="3"/>
</dbReference>
<comment type="similarity">
    <text evidence="2">Belongs to the RLP family.</text>
</comment>
<keyword evidence="10 14" id="KW-0472">Membrane</keyword>
<evidence type="ECO:0000259" key="17">
    <source>
        <dbReference type="Pfam" id="PF23598"/>
    </source>
</evidence>
<dbReference type="PANTHER" id="PTHR48061">
    <property type="entry name" value="LEUCINE-RICH REPEAT RECEPTOR PROTEIN KINASE EMS1-LIKE-RELATED"/>
    <property type="match status" value="1"/>
</dbReference>
<dbReference type="FunFam" id="3.80.10.10:FF:000041">
    <property type="entry name" value="LRR receptor-like serine/threonine-protein kinase ERECTA"/>
    <property type="match status" value="1"/>
</dbReference>
<evidence type="ECO:0000256" key="10">
    <source>
        <dbReference type="ARBA" id="ARBA00023136"/>
    </source>
</evidence>
<accession>A0A6J1C3L9</accession>
<reference evidence="19" key="1">
    <citation type="submission" date="2025-08" db="UniProtKB">
        <authorList>
            <consortium name="RefSeq"/>
        </authorList>
    </citation>
    <scope>IDENTIFICATION</scope>
    <source>
        <strain evidence="19">OHB3-1</strain>
    </source>
</reference>
<feature type="region of interest" description="Disordered" evidence="13">
    <location>
        <begin position="892"/>
        <end position="911"/>
    </location>
</feature>
<keyword evidence="3" id="KW-1003">Cell membrane</keyword>
<dbReference type="InterPro" id="IPR055414">
    <property type="entry name" value="LRR_R13L4/SHOC2-like"/>
</dbReference>
<dbReference type="GeneID" id="111007949"/>
<dbReference type="Pfam" id="PF13855">
    <property type="entry name" value="LRR_8"/>
    <property type="match status" value="4"/>
</dbReference>
<evidence type="ECO:0000256" key="12">
    <source>
        <dbReference type="ARBA" id="ARBA00023180"/>
    </source>
</evidence>
<evidence type="ECO:0000256" key="2">
    <source>
        <dbReference type="ARBA" id="ARBA00009592"/>
    </source>
</evidence>
<evidence type="ECO:0000256" key="1">
    <source>
        <dbReference type="ARBA" id="ARBA00004251"/>
    </source>
</evidence>
<evidence type="ECO:0000256" key="6">
    <source>
        <dbReference type="ARBA" id="ARBA00022692"/>
    </source>
</evidence>
<evidence type="ECO:0000256" key="15">
    <source>
        <dbReference type="SAM" id="SignalP"/>
    </source>
</evidence>
<dbReference type="Pfam" id="PF08263">
    <property type="entry name" value="LRRNT_2"/>
    <property type="match status" value="1"/>
</dbReference>
<evidence type="ECO:0000313" key="18">
    <source>
        <dbReference type="Proteomes" id="UP000504603"/>
    </source>
</evidence>
<evidence type="ECO:0000256" key="11">
    <source>
        <dbReference type="ARBA" id="ARBA00023170"/>
    </source>
</evidence>
<dbReference type="InterPro" id="IPR046956">
    <property type="entry name" value="RLP23-like"/>
</dbReference>
<feature type="transmembrane region" description="Helical" evidence="14">
    <location>
        <begin position="923"/>
        <end position="941"/>
    </location>
</feature>
<dbReference type="Pfam" id="PF00560">
    <property type="entry name" value="LRR_1"/>
    <property type="match status" value="2"/>
</dbReference>
<evidence type="ECO:0000256" key="4">
    <source>
        <dbReference type="ARBA" id="ARBA00022553"/>
    </source>
</evidence>
<dbReference type="PRINTS" id="PR00019">
    <property type="entry name" value="LEURICHRPT"/>
</dbReference>
<keyword evidence="4" id="KW-0597">Phosphoprotein</keyword>
<dbReference type="InterPro" id="IPR003591">
    <property type="entry name" value="Leu-rich_rpt_typical-subtyp"/>
</dbReference>
<name>A0A6J1C3L9_MOMCH</name>
<feature type="signal peptide" evidence="15">
    <location>
        <begin position="1"/>
        <end position="25"/>
    </location>
</feature>